<evidence type="ECO:0000256" key="3">
    <source>
        <dbReference type="ARBA" id="ARBA00023163"/>
    </source>
</evidence>
<dbReference type="GO" id="GO:0003677">
    <property type="term" value="F:DNA binding"/>
    <property type="evidence" value="ECO:0007669"/>
    <property type="project" value="UniProtKB-KW"/>
</dbReference>
<dbReference type="GO" id="GO:0003700">
    <property type="term" value="F:DNA-binding transcription factor activity"/>
    <property type="evidence" value="ECO:0007669"/>
    <property type="project" value="InterPro"/>
</dbReference>
<name>A0A2S9IQH9_9HYPH</name>
<dbReference type="Pfam" id="PF01022">
    <property type="entry name" value="HTH_5"/>
    <property type="match status" value="1"/>
</dbReference>
<evidence type="ECO:0000259" key="4">
    <source>
        <dbReference type="PROSITE" id="PS50987"/>
    </source>
</evidence>
<dbReference type="InterPro" id="IPR001845">
    <property type="entry name" value="HTH_ArsR_DNA-bd_dom"/>
</dbReference>
<dbReference type="Proteomes" id="UP000239434">
    <property type="component" value="Unassembled WGS sequence"/>
</dbReference>
<keyword evidence="1" id="KW-0805">Transcription regulation</keyword>
<keyword evidence="3" id="KW-0804">Transcription</keyword>
<evidence type="ECO:0000313" key="6">
    <source>
        <dbReference type="Proteomes" id="UP000239434"/>
    </source>
</evidence>
<dbReference type="EMBL" id="PVBR01000010">
    <property type="protein sequence ID" value="PRD42781.1"/>
    <property type="molecule type" value="Genomic_DNA"/>
</dbReference>
<evidence type="ECO:0000256" key="2">
    <source>
        <dbReference type="ARBA" id="ARBA00023125"/>
    </source>
</evidence>
<dbReference type="PANTHER" id="PTHR33154">
    <property type="entry name" value="TRANSCRIPTIONAL REGULATOR, ARSR FAMILY"/>
    <property type="match status" value="1"/>
</dbReference>
<dbReference type="AlphaFoldDB" id="A0A2S9IQH9"/>
<evidence type="ECO:0000313" key="5">
    <source>
        <dbReference type="EMBL" id="PRD42781.1"/>
    </source>
</evidence>
<feature type="domain" description="HTH arsR-type" evidence="4">
    <location>
        <begin position="1"/>
        <end position="97"/>
    </location>
</feature>
<dbReference type="PROSITE" id="PS50987">
    <property type="entry name" value="HTH_ARSR_2"/>
    <property type="match status" value="1"/>
</dbReference>
<keyword evidence="6" id="KW-1185">Reference proteome</keyword>
<gene>
    <name evidence="5" type="ORF">C5748_15340</name>
</gene>
<dbReference type="NCBIfam" id="NF033788">
    <property type="entry name" value="HTH_metalloreg"/>
    <property type="match status" value="1"/>
</dbReference>
<dbReference type="CDD" id="cd00090">
    <property type="entry name" value="HTH_ARSR"/>
    <property type="match status" value="1"/>
</dbReference>
<dbReference type="InterPro" id="IPR011991">
    <property type="entry name" value="ArsR-like_HTH"/>
</dbReference>
<dbReference type="InterPro" id="IPR051081">
    <property type="entry name" value="HTH_MetalResp_TranReg"/>
</dbReference>
<accession>A0A2S9IQH9</accession>
<dbReference type="SMART" id="SM00418">
    <property type="entry name" value="HTH_ARSR"/>
    <property type="match status" value="1"/>
</dbReference>
<evidence type="ECO:0000256" key="1">
    <source>
        <dbReference type="ARBA" id="ARBA00023015"/>
    </source>
</evidence>
<keyword evidence="2" id="KW-0238">DNA-binding</keyword>
<dbReference type="RefSeq" id="WP_105742800.1">
    <property type="nucleotide sequence ID" value="NZ_PVBR01000010.1"/>
</dbReference>
<dbReference type="SUPFAM" id="SSF46785">
    <property type="entry name" value="Winged helix' DNA-binding domain"/>
    <property type="match status" value="1"/>
</dbReference>
<reference evidence="5 6" key="1">
    <citation type="submission" date="2018-02" db="EMBL/GenBank/DDBJ databases">
        <title>The draft genome of Phyllobacterium sp. 1N-3.</title>
        <authorList>
            <person name="Liu L."/>
            <person name="Li L."/>
            <person name="Zhang X."/>
            <person name="Wang T."/>
            <person name="Liang L."/>
        </authorList>
    </citation>
    <scope>NUCLEOTIDE SEQUENCE [LARGE SCALE GENOMIC DNA]</scope>
    <source>
        <strain evidence="5 6">1N-3</strain>
    </source>
</reference>
<proteinExistence type="predicted"/>
<dbReference type="InterPro" id="IPR036388">
    <property type="entry name" value="WH-like_DNA-bd_sf"/>
</dbReference>
<organism evidence="5 6">
    <name type="scientific">Phyllobacterium phragmitis</name>
    <dbReference type="NCBI Taxonomy" id="2670329"/>
    <lineage>
        <taxon>Bacteria</taxon>
        <taxon>Pseudomonadati</taxon>
        <taxon>Pseudomonadota</taxon>
        <taxon>Alphaproteobacteria</taxon>
        <taxon>Hyphomicrobiales</taxon>
        <taxon>Phyllobacteriaceae</taxon>
        <taxon>Phyllobacterium</taxon>
    </lineage>
</organism>
<comment type="caution">
    <text evidence="5">The sequence shown here is derived from an EMBL/GenBank/DDBJ whole genome shotgun (WGS) entry which is preliminary data.</text>
</comment>
<dbReference type="Gene3D" id="1.10.10.10">
    <property type="entry name" value="Winged helix-like DNA-binding domain superfamily/Winged helix DNA-binding domain"/>
    <property type="match status" value="1"/>
</dbReference>
<protein>
    <submittedName>
        <fullName evidence="5">Transcriptional regulator</fullName>
    </submittedName>
</protein>
<sequence length="97" mass="11181">MTHRDEILKALAHPVRLDMLNWMKEPEKHFTQEHPFEMGVCASGIERRCELSQSAVSAHLATLARAELVTTRRVGQWIFYKRNEETIAAFLDSLSDL</sequence>
<dbReference type="PANTHER" id="PTHR33154:SF33">
    <property type="entry name" value="TRANSCRIPTIONAL REPRESSOR SDPR"/>
    <property type="match status" value="1"/>
</dbReference>
<dbReference type="InterPro" id="IPR036390">
    <property type="entry name" value="WH_DNA-bd_sf"/>
</dbReference>